<dbReference type="FunFam" id="3.30.300.20:FF:000001">
    <property type="entry name" value="30S ribosomal protein S3"/>
    <property type="match status" value="1"/>
</dbReference>
<evidence type="ECO:0000256" key="1">
    <source>
        <dbReference type="ARBA" id="ARBA00010761"/>
    </source>
</evidence>
<accession>X1C6J5</accession>
<comment type="similarity">
    <text evidence="1">Belongs to the universal ribosomal protein uS3 family.</text>
</comment>
<dbReference type="InterPro" id="IPR057258">
    <property type="entry name" value="Ribosomal_uS3"/>
</dbReference>
<dbReference type="SUPFAM" id="SSF54821">
    <property type="entry name" value="Ribosomal protein S3 C-terminal domain"/>
    <property type="match status" value="1"/>
</dbReference>
<keyword evidence="5" id="KW-0687">Ribonucleoprotein</keyword>
<dbReference type="InterPro" id="IPR036419">
    <property type="entry name" value="Ribosomal_S3_C_sf"/>
</dbReference>
<dbReference type="GO" id="GO:0003735">
    <property type="term" value="F:structural constituent of ribosome"/>
    <property type="evidence" value="ECO:0007669"/>
    <property type="project" value="InterPro"/>
</dbReference>
<dbReference type="InterPro" id="IPR005704">
    <property type="entry name" value="Ribosomal_uS3_bac-typ"/>
</dbReference>
<dbReference type="PROSITE" id="PS50823">
    <property type="entry name" value="KH_TYPE_2"/>
    <property type="match status" value="1"/>
</dbReference>
<dbReference type="PANTHER" id="PTHR11760:SF19">
    <property type="entry name" value="SMALL RIBOSOMAL SUBUNIT PROTEIN US3C"/>
    <property type="match status" value="1"/>
</dbReference>
<dbReference type="AlphaFoldDB" id="X1C6J5"/>
<proteinExistence type="inferred from homology"/>
<dbReference type="Gene3D" id="3.30.300.20">
    <property type="match status" value="1"/>
</dbReference>
<organism evidence="7">
    <name type="scientific">marine sediment metagenome</name>
    <dbReference type="NCBI Taxonomy" id="412755"/>
    <lineage>
        <taxon>unclassified sequences</taxon>
        <taxon>metagenomes</taxon>
        <taxon>ecological metagenomes</taxon>
    </lineage>
</organism>
<dbReference type="InterPro" id="IPR001351">
    <property type="entry name" value="Ribosomal_uS3_C"/>
</dbReference>
<keyword evidence="2" id="KW-0699">rRNA-binding</keyword>
<dbReference type="NCBIfam" id="TIGR01009">
    <property type="entry name" value="rpsC_bact"/>
    <property type="match status" value="1"/>
</dbReference>
<comment type="caution">
    <text evidence="7">The sequence shown here is derived from an EMBL/GenBank/DDBJ whole genome shotgun (WGS) entry which is preliminary data.</text>
</comment>
<reference evidence="7" key="1">
    <citation type="journal article" date="2014" name="Front. Microbiol.">
        <title>High frequency of phylogenetically diverse reductive dehalogenase-homologous genes in deep subseafloor sedimentary metagenomes.</title>
        <authorList>
            <person name="Kawai M."/>
            <person name="Futagami T."/>
            <person name="Toyoda A."/>
            <person name="Takaki Y."/>
            <person name="Nishi S."/>
            <person name="Hori S."/>
            <person name="Arai W."/>
            <person name="Tsubouchi T."/>
            <person name="Morono Y."/>
            <person name="Uchiyama I."/>
            <person name="Ito T."/>
            <person name="Fujiyama A."/>
            <person name="Inagaki F."/>
            <person name="Takami H."/>
        </authorList>
    </citation>
    <scope>NUCLEOTIDE SEQUENCE</scope>
    <source>
        <strain evidence="7">Expedition CK06-06</strain>
    </source>
</reference>
<evidence type="ECO:0000256" key="4">
    <source>
        <dbReference type="ARBA" id="ARBA00022980"/>
    </source>
</evidence>
<evidence type="ECO:0000259" key="6">
    <source>
        <dbReference type="PROSITE" id="PS50823"/>
    </source>
</evidence>
<evidence type="ECO:0000256" key="3">
    <source>
        <dbReference type="ARBA" id="ARBA00022884"/>
    </source>
</evidence>
<dbReference type="EMBL" id="BART01024306">
    <property type="protein sequence ID" value="GAH02972.1"/>
    <property type="molecule type" value="Genomic_DNA"/>
</dbReference>
<feature type="domain" description="KH type-2" evidence="6">
    <location>
        <begin position="9"/>
        <end position="77"/>
    </location>
</feature>
<dbReference type="InterPro" id="IPR004044">
    <property type="entry name" value="KH_dom_type_2"/>
</dbReference>
<dbReference type="PANTHER" id="PTHR11760">
    <property type="entry name" value="30S/40S RIBOSOMAL PROTEIN S3"/>
    <property type="match status" value="1"/>
</dbReference>
<dbReference type="Pfam" id="PF00189">
    <property type="entry name" value="Ribosomal_S3_C"/>
    <property type="match status" value="1"/>
</dbReference>
<evidence type="ECO:0000256" key="5">
    <source>
        <dbReference type="ARBA" id="ARBA00023274"/>
    </source>
</evidence>
<dbReference type="Pfam" id="PF07650">
    <property type="entry name" value="KH_2"/>
    <property type="match status" value="1"/>
</dbReference>
<keyword evidence="3" id="KW-0694">RNA-binding</keyword>
<evidence type="ECO:0000256" key="2">
    <source>
        <dbReference type="ARBA" id="ARBA00022730"/>
    </source>
</evidence>
<dbReference type="CDD" id="cd02412">
    <property type="entry name" value="KH-II_30S_S3"/>
    <property type="match status" value="1"/>
</dbReference>
<sequence>KFLCEDIKMREYLRDQLPNAAVSGIEIERTAGIMTINVCTARPGIVIGRKGSNINILKKEIEKMTDHQVIINIVEVVKPELDAFLVADDVAQQIKGRTGYRRAMKKAIFITMKAGAKGIKISCSGRLGGAEMARTVWFKEGRIPLHTIKADIDYGQKDAITKFGVIGVKVWINRGEVTSEQEQFKSSHDEETKSIEKS</sequence>
<feature type="non-terminal residue" evidence="7">
    <location>
        <position position="1"/>
    </location>
</feature>
<dbReference type="Gene3D" id="3.30.1140.32">
    <property type="entry name" value="Ribosomal protein S3, C-terminal domain"/>
    <property type="match status" value="1"/>
</dbReference>
<dbReference type="HAMAP" id="MF_01309_B">
    <property type="entry name" value="Ribosomal_uS3_B"/>
    <property type="match status" value="1"/>
</dbReference>
<dbReference type="GO" id="GO:0022627">
    <property type="term" value="C:cytosolic small ribosomal subunit"/>
    <property type="evidence" value="ECO:0007669"/>
    <property type="project" value="TreeGrafter"/>
</dbReference>
<evidence type="ECO:0000313" key="7">
    <source>
        <dbReference type="EMBL" id="GAH02972.1"/>
    </source>
</evidence>
<protein>
    <recommendedName>
        <fullName evidence="6">KH type-2 domain-containing protein</fullName>
    </recommendedName>
</protein>
<name>X1C6J5_9ZZZZ</name>
<dbReference type="SUPFAM" id="SSF54814">
    <property type="entry name" value="Prokaryotic type KH domain (KH-domain type II)"/>
    <property type="match status" value="1"/>
</dbReference>
<dbReference type="InterPro" id="IPR004087">
    <property type="entry name" value="KH_dom"/>
</dbReference>
<dbReference type="GO" id="GO:0006412">
    <property type="term" value="P:translation"/>
    <property type="evidence" value="ECO:0007669"/>
    <property type="project" value="InterPro"/>
</dbReference>
<keyword evidence="4" id="KW-0689">Ribosomal protein</keyword>
<dbReference type="InterPro" id="IPR018280">
    <property type="entry name" value="Ribosomal_uS3_CS"/>
</dbReference>
<dbReference type="SMART" id="SM00322">
    <property type="entry name" value="KH"/>
    <property type="match status" value="1"/>
</dbReference>
<dbReference type="PROSITE" id="PS00548">
    <property type="entry name" value="RIBOSOMAL_S3"/>
    <property type="match status" value="1"/>
</dbReference>
<gene>
    <name evidence="7" type="ORF">S01H4_43953</name>
</gene>
<dbReference type="InterPro" id="IPR009019">
    <property type="entry name" value="KH_sf_prok-type"/>
</dbReference>
<dbReference type="GO" id="GO:0019843">
    <property type="term" value="F:rRNA binding"/>
    <property type="evidence" value="ECO:0007669"/>
    <property type="project" value="UniProtKB-KW"/>
</dbReference>
<dbReference type="InterPro" id="IPR015946">
    <property type="entry name" value="KH_dom-like_a/b"/>
</dbReference>